<dbReference type="Pfam" id="PF08281">
    <property type="entry name" value="Sigma70_r4_2"/>
    <property type="match status" value="1"/>
</dbReference>
<comment type="caution">
    <text evidence="7">The sequence shown here is derived from an EMBL/GenBank/DDBJ whole genome shotgun (WGS) entry which is preliminary data.</text>
</comment>
<dbReference type="InterPro" id="IPR036388">
    <property type="entry name" value="WH-like_DNA-bd_sf"/>
</dbReference>
<dbReference type="InterPro" id="IPR013324">
    <property type="entry name" value="RNA_pol_sigma_r3/r4-like"/>
</dbReference>
<dbReference type="PANTHER" id="PTHR43133">
    <property type="entry name" value="RNA POLYMERASE ECF-TYPE SIGMA FACTO"/>
    <property type="match status" value="1"/>
</dbReference>
<dbReference type="InterPro" id="IPR014284">
    <property type="entry name" value="RNA_pol_sigma-70_dom"/>
</dbReference>
<comment type="similarity">
    <text evidence="1">Belongs to the sigma-70 factor family. ECF subfamily.</text>
</comment>
<dbReference type="InterPro" id="IPR039425">
    <property type="entry name" value="RNA_pol_sigma-70-like"/>
</dbReference>
<dbReference type="NCBIfam" id="TIGR02937">
    <property type="entry name" value="sigma70-ECF"/>
    <property type="match status" value="1"/>
</dbReference>
<keyword evidence="4" id="KW-0804">Transcription</keyword>
<dbReference type="Proteomes" id="UP000014977">
    <property type="component" value="Unassembled WGS sequence"/>
</dbReference>
<dbReference type="CDD" id="cd06171">
    <property type="entry name" value="Sigma70_r4"/>
    <property type="match status" value="1"/>
</dbReference>
<sequence>MCASTKPANAETRCADNEEDCQVPMDEVLVRRIRRGDRPAAELLILRYQSKAFAIACTLCDGDREAALDCTQEAFVKVLGGIGAFKGKSSFYTWFYRILVNTCLDRRRKRIRWERLFPGRGLRFGGKPSDEPAIEELATTDEADDPQAAVFGSVLSQDLEKALTALPEKQRTVFQLKVFHGLTLSEIARMTGAAQGTVKTHLFRATRALRAALREWGEDERIER</sequence>
<dbReference type="Pfam" id="PF04542">
    <property type="entry name" value="Sigma70_r2"/>
    <property type="match status" value="1"/>
</dbReference>
<dbReference type="eggNOG" id="COG1595">
    <property type="taxonomic scope" value="Bacteria"/>
</dbReference>
<evidence type="ECO:0000259" key="6">
    <source>
        <dbReference type="Pfam" id="PF08281"/>
    </source>
</evidence>
<dbReference type="GO" id="GO:0003677">
    <property type="term" value="F:DNA binding"/>
    <property type="evidence" value="ECO:0007669"/>
    <property type="project" value="InterPro"/>
</dbReference>
<dbReference type="PANTHER" id="PTHR43133:SF51">
    <property type="entry name" value="RNA POLYMERASE SIGMA FACTOR"/>
    <property type="match status" value="1"/>
</dbReference>
<dbReference type="STRING" id="897.B2D07_01110"/>
<dbReference type="Gene3D" id="1.10.10.10">
    <property type="entry name" value="Winged helix-like DNA-binding domain superfamily/Winged helix DNA-binding domain"/>
    <property type="match status" value="1"/>
</dbReference>
<dbReference type="GO" id="GO:0006352">
    <property type="term" value="P:DNA-templated transcription initiation"/>
    <property type="evidence" value="ECO:0007669"/>
    <property type="project" value="InterPro"/>
</dbReference>
<keyword evidence="2" id="KW-0805">Transcription regulation</keyword>
<evidence type="ECO:0000256" key="3">
    <source>
        <dbReference type="ARBA" id="ARBA00023082"/>
    </source>
</evidence>
<protein>
    <submittedName>
        <fullName evidence="7">RNA polymerase, sigma-24 subunit, ECF subfamily</fullName>
    </submittedName>
</protein>
<dbReference type="AlphaFoldDB" id="S7U0D6"/>
<dbReference type="EMBL" id="ATHJ01000062">
    <property type="protein sequence ID" value="EPR42886.1"/>
    <property type="molecule type" value="Genomic_DNA"/>
</dbReference>
<evidence type="ECO:0000256" key="4">
    <source>
        <dbReference type="ARBA" id="ARBA00023163"/>
    </source>
</evidence>
<evidence type="ECO:0000313" key="7">
    <source>
        <dbReference type="EMBL" id="EPR42886.1"/>
    </source>
</evidence>
<proteinExistence type="inferred from homology"/>
<evidence type="ECO:0000256" key="1">
    <source>
        <dbReference type="ARBA" id="ARBA00010641"/>
    </source>
</evidence>
<evidence type="ECO:0000259" key="5">
    <source>
        <dbReference type="Pfam" id="PF04542"/>
    </source>
</evidence>
<dbReference type="PATRIC" id="fig|1121405.3.peg.886"/>
<feature type="domain" description="RNA polymerase sigma-70 region 2" evidence="5">
    <location>
        <begin position="44"/>
        <end position="110"/>
    </location>
</feature>
<dbReference type="Gene3D" id="1.10.1740.10">
    <property type="match status" value="1"/>
</dbReference>
<name>S7U0D6_DESML</name>
<reference evidence="7 8" key="1">
    <citation type="journal article" date="2013" name="Genome Announc.">
        <title>Draft genome sequences for three mercury-methylating, sulfate-reducing bacteria.</title>
        <authorList>
            <person name="Brown S.D."/>
            <person name="Hurt R.A.Jr."/>
            <person name="Gilmour C.C."/>
            <person name="Elias D.A."/>
        </authorList>
    </citation>
    <scope>NUCLEOTIDE SEQUENCE [LARGE SCALE GENOMIC DNA]</scope>
    <source>
        <strain evidence="7 8">DSM 2059</strain>
    </source>
</reference>
<dbReference type="InterPro" id="IPR013249">
    <property type="entry name" value="RNA_pol_sigma70_r4_t2"/>
</dbReference>
<dbReference type="SUPFAM" id="SSF88659">
    <property type="entry name" value="Sigma3 and sigma4 domains of RNA polymerase sigma factors"/>
    <property type="match status" value="1"/>
</dbReference>
<gene>
    <name evidence="7" type="ORF">dsmv_1469</name>
</gene>
<keyword evidence="8" id="KW-1185">Reference proteome</keyword>
<evidence type="ECO:0000256" key="2">
    <source>
        <dbReference type="ARBA" id="ARBA00023015"/>
    </source>
</evidence>
<dbReference type="InterPro" id="IPR007627">
    <property type="entry name" value="RNA_pol_sigma70_r2"/>
</dbReference>
<evidence type="ECO:0000313" key="8">
    <source>
        <dbReference type="Proteomes" id="UP000014977"/>
    </source>
</evidence>
<feature type="domain" description="RNA polymerase sigma factor 70 region 4 type 2" evidence="6">
    <location>
        <begin position="157"/>
        <end position="209"/>
    </location>
</feature>
<keyword evidence="3" id="KW-0731">Sigma factor</keyword>
<organism evidence="7 8">
    <name type="scientific">Desulfococcus multivorans DSM 2059</name>
    <dbReference type="NCBI Taxonomy" id="1121405"/>
    <lineage>
        <taxon>Bacteria</taxon>
        <taxon>Pseudomonadati</taxon>
        <taxon>Thermodesulfobacteriota</taxon>
        <taxon>Desulfobacteria</taxon>
        <taxon>Desulfobacterales</taxon>
        <taxon>Desulfococcaceae</taxon>
        <taxon>Desulfococcus</taxon>
    </lineage>
</organism>
<dbReference type="SUPFAM" id="SSF88946">
    <property type="entry name" value="Sigma2 domain of RNA polymerase sigma factors"/>
    <property type="match status" value="1"/>
</dbReference>
<dbReference type="InterPro" id="IPR013325">
    <property type="entry name" value="RNA_pol_sigma_r2"/>
</dbReference>
<dbReference type="GO" id="GO:0016987">
    <property type="term" value="F:sigma factor activity"/>
    <property type="evidence" value="ECO:0007669"/>
    <property type="project" value="UniProtKB-KW"/>
</dbReference>
<accession>S7U0D6</accession>